<dbReference type="GO" id="GO:0016192">
    <property type="term" value="P:vesicle-mediated transport"/>
    <property type="evidence" value="ECO:0007669"/>
    <property type="project" value="InterPro"/>
</dbReference>
<dbReference type="Proteomes" id="UP000002669">
    <property type="component" value="Unassembled WGS sequence"/>
</dbReference>
<accession>E5R2N9</accession>
<dbReference type="PANTHER" id="PTHR13056">
    <property type="entry name" value="VACUOLAR FUSION PROTEIN CCZ1 HOMOLOG-RELATED"/>
    <property type="match status" value="1"/>
</dbReference>
<dbReference type="EMBL" id="DS989822">
    <property type="protein sequence ID" value="EFQ98697.1"/>
    <property type="molecule type" value="Genomic_DNA"/>
</dbReference>
<dbReference type="AlphaFoldDB" id="E5R2N9"/>
<evidence type="ECO:0000313" key="4">
    <source>
        <dbReference type="EMBL" id="EFQ98697.1"/>
    </source>
</evidence>
<feature type="region of interest" description="Disordered" evidence="2">
    <location>
        <begin position="489"/>
        <end position="517"/>
    </location>
</feature>
<dbReference type="STRING" id="535722.E5R2N9"/>
<dbReference type="OrthoDB" id="240546at2759"/>
<feature type="compositionally biased region" description="Polar residues" evidence="2">
    <location>
        <begin position="436"/>
        <end position="473"/>
    </location>
</feature>
<feature type="compositionally biased region" description="Polar residues" evidence="2">
    <location>
        <begin position="713"/>
        <end position="737"/>
    </location>
</feature>
<dbReference type="eggNOG" id="KOG2622">
    <property type="taxonomic scope" value="Eukaryota"/>
</dbReference>
<dbReference type="InterPro" id="IPR043987">
    <property type="entry name" value="CCZ1/INTU/HSP4_longin_1"/>
</dbReference>
<gene>
    <name evidence="4" type="ORF">MGYG_01715</name>
</gene>
<feature type="compositionally biased region" description="Basic and acidic residues" evidence="2">
    <location>
        <begin position="329"/>
        <end position="338"/>
    </location>
</feature>
<feature type="region of interest" description="Disordered" evidence="2">
    <location>
        <begin position="713"/>
        <end position="756"/>
    </location>
</feature>
<feature type="compositionally biased region" description="Basic residues" evidence="2">
    <location>
        <begin position="339"/>
        <end position="354"/>
    </location>
</feature>
<feature type="region of interest" description="Disordered" evidence="2">
    <location>
        <begin position="329"/>
        <end position="420"/>
    </location>
</feature>
<reference evidence="5" key="1">
    <citation type="journal article" date="2012" name="MBio">
        <title>Comparative genome analysis of Trichophyton rubrum and related dermatophytes reveals candidate genes involved in infection.</title>
        <authorList>
            <person name="Martinez D.A."/>
            <person name="Oliver B.G."/>
            <person name="Graeser Y."/>
            <person name="Goldberg J.M."/>
            <person name="Li W."/>
            <person name="Martinez-Rossi N.M."/>
            <person name="Monod M."/>
            <person name="Shelest E."/>
            <person name="Barton R.C."/>
            <person name="Birch E."/>
            <person name="Brakhage A.A."/>
            <person name="Chen Z."/>
            <person name="Gurr S.J."/>
            <person name="Heiman D."/>
            <person name="Heitman J."/>
            <person name="Kosti I."/>
            <person name="Rossi A."/>
            <person name="Saif S."/>
            <person name="Samalova M."/>
            <person name="Saunders C.W."/>
            <person name="Shea T."/>
            <person name="Summerbell R.C."/>
            <person name="Xu J."/>
            <person name="Young S."/>
            <person name="Zeng Q."/>
            <person name="Birren B.W."/>
            <person name="Cuomo C.A."/>
            <person name="White T.C."/>
        </authorList>
    </citation>
    <scope>NUCLEOTIDE SEQUENCE [LARGE SCALE GENOMIC DNA]</scope>
    <source>
        <strain evidence="5">ATCC MYA-4604 / CBS 118893</strain>
    </source>
</reference>
<feature type="region of interest" description="Disordered" evidence="2">
    <location>
        <begin position="268"/>
        <end position="295"/>
    </location>
</feature>
<comment type="similarity">
    <text evidence="1">Belongs to the CCZ1 family.</text>
</comment>
<feature type="compositionally biased region" description="Polar residues" evidence="2">
    <location>
        <begin position="358"/>
        <end position="378"/>
    </location>
</feature>
<dbReference type="InterPro" id="IPR013176">
    <property type="entry name" value="Ccz1"/>
</dbReference>
<protein>
    <recommendedName>
        <fullName evidence="3">CCZ1/INTU/HSP4 first Longin domain-containing protein</fullName>
    </recommendedName>
</protein>
<evidence type="ECO:0000256" key="1">
    <source>
        <dbReference type="ARBA" id="ARBA00005352"/>
    </source>
</evidence>
<sequence length="829" mass="92033">MPMPPSEPPSVIPAQLSFLTIFNPSLGTTDETLQDQILFYYSTPTQTKSSKDASEKNTARADSSEEENKRLRHVGLAQGMVSFAKNFSNGEPVDSVETENSRIVLKELEPGWWILASIDLTKIIHVQKGLTGSKEEASNDTQVEYSSRELSPPYLLTQQLLKAYSLFLLHHGTSLESLYTTLPRKTLCIYLDRYWTRFAWSWDVLLNGNPAIDLFSGTKLAGGGELGIGVGEEEWGSGEREVLEGFISRTEGLVDMVVSRFGDAQKPLADRASAKKEPTKARKQEWTGCMMPPGPQDGVIFSGTGTLSRESLTRVSQWMEWVYRYGEDTYGVRDDPTSTHRRKRKKQRKGKQPKSSKFEANTNPITTTANHKSSTNPHEFSPRIPPPLVVASMKTRKDSESGVKSPKTPNDKPTDSSTFGTENLLNIITLGYGSAWGSTSDNPSSNTGTSPSQSQNTPPTAASTPQQKQSSWEGESAGRFLIGLRDDLENEESDSENIKEETSKADPTKHSTSSKIISRKIEVTVQSSPSHKDTSPTLVPKTLQVVIYLFKPFMYTFLFECDTKALTSATFYRTIHHQIGPLQKPLLSSTSPLKVRERLSCYDLHQYPRGQGKFSPPEEPLYDIIYEPFHQTIRTSLPNIPEPDITSDHIRAYNNPRDVGQLPPWSRADAFNVYTQIINTYLETKLQPSELERICKTNRGWWVLWMCLPAAPSNSGPDATSSNAEISGSSDARSQATAGDFPRQPGSHAPREEQCEPPANVAFLVRRASDSKQPGRGHLRSQSGPGFFRSIGGRFGRELEGWSGTPGRLVEGVGLDAKKYIDALINLNR</sequence>
<dbReference type="VEuPathDB" id="FungiDB:MGYG_01715"/>
<feature type="compositionally biased region" description="Basic and acidic residues" evidence="2">
    <location>
        <begin position="268"/>
        <end position="285"/>
    </location>
</feature>
<feature type="region of interest" description="Disordered" evidence="2">
    <location>
        <begin position="436"/>
        <end position="475"/>
    </location>
</feature>
<organism evidence="5">
    <name type="scientific">Arthroderma gypseum (strain ATCC MYA-4604 / CBS 118893)</name>
    <name type="common">Microsporum gypseum</name>
    <dbReference type="NCBI Taxonomy" id="535722"/>
    <lineage>
        <taxon>Eukaryota</taxon>
        <taxon>Fungi</taxon>
        <taxon>Dikarya</taxon>
        <taxon>Ascomycota</taxon>
        <taxon>Pezizomycotina</taxon>
        <taxon>Eurotiomycetes</taxon>
        <taxon>Eurotiomycetidae</taxon>
        <taxon>Onygenales</taxon>
        <taxon>Arthrodermataceae</taxon>
        <taxon>Nannizzia</taxon>
    </lineage>
</organism>
<dbReference type="PANTHER" id="PTHR13056:SF0">
    <property type="entry name" value="VACUOLAR FUSION PROTEIN CCZ1 HOMOLOG-RELATED"/>
    <property type="match status" value="1"/>
</dbReference>
<dbReference type="Pfam" id="PF19031">
    <property type="entry name" value="Intu_longin_1"/>
    <property type="match status" value="1"/>
</dbReference>
<keyword evidence="5" id="KW-1185">Reference proteome</keyword>
<feature type="compositionally biased region" description="Basic and acidic residues" evidence="2">
    <location>
        <begin position="496"/>
        <end position="509"/>
    </location>
</feature>
<dbReference type="RefSeq" id="XP_003177649.1">
    <property type="nucleotide sequence ID" value="XM_003177601.1"/>
</dbReference>
<feature type="domain" description="CCZ1/INTU/HSP4 first Longin" evidence="3">
    <location>
        <begin position="17"/>
        <end position="172"/>
    </location>
</feature>
<evidence type="ECO:0000256" key="2">
    <source>
        <dbReference type="SAM" id="MobiDB-lite"/>
    </source>
</evidence>
<dbReference type="GO" id="GO:0035658">
    <property type="term" value="C:Mon1-Ccz1 complex"/>
    <property type="evidence" value="ECO:0007669"/>
    <property type="project" value="InterPro"/>
</dbReference>
<dbReference type="OMA" id="IYDLVWD"/>
<proteinExistence type="inferred from homology"/>
<evidence type="ECO:0000259" key="3">
    <source>
        <dbReference type="Pfam" id="PF19031"/>
    </source>
</evidence>
<feature type="compositionally biased region" description="Basic and acidic residues" evidence="2">
    <location>
        <begin position="49"/>
        <end position="69"/>
    </location>
</feature>
<dbReference type="HOGENOM" id="CLU_009628_0_0_1"/>
<dbReference type="InParanoid" id="E5R2N9"/>
<dbReference type="GeneID" id="10032984"/>
<feature type="region of interest" description="Disordered" evidence="2">
    <location>
        <begin position="47"/>
        <end position="69"/>
    </location>
</feature>
<evidence type="ECO:0000313" key="5">
    <source>
        <dbReference type="Proteomes" id="UP000002669"/>
    </source>
</evidence>
<name>E5R2N9_ARTGP</name>